<protein>
    <submittedName>
        <fullName evidence="8">FimB/Mfa2 family fimbrial subunit</fullName>
    </submittedName>
</protein>
<evidence type="ECO:0000313" key="8">
    <source>
        <dbReference type="EMBL" id="MQP13373.1"/>
    </source>
</evidence>
<evidence type="ECO:0000256" key="5">
    <source>
        <dbReference type="ARBA" id="ARBA00023139"/>
    </source>
</evidence>
<dbReference type="AlphaFoldDB" id="A0A6G1VKU8"/>
<dbReference type="InterPro" id="IPR014941">
    <property type="entry name" value="FimB/Mfa2/Mfa3"/>
</dbReference>
<dbReference type="EMBL" id="VZAH01000028">
    <property type="protein sequence ID" value="MQP13373.1"/>
    <property type="molecule type" value="Genomic_DNA"/>
</dbReference>
<evidence type="ECO:0000256" key="6">
    <source>
        <dbReference type="ARBA" id="ARBA00023237"/>
    </source>
</evidence>
<proteinExistence type="inferred from homology"/>
<organism evidence="8 9">
    <name type="scientific">Segatella copri</name>
    <dbReference type="NCBI Taxonomy" id="165179"/>
    <lineage>
        <taxon>Bacteria</taxon>
        <taxon>Pseudomonadati</taxon>
        <taxon>Bacteroidota</taxon>
        <taxon>Bacteroidia</taxon>
        <taxon>Bacteroidales</taxon>
        <taxon>Prevotellaceae</taxon>
        <taxon>Segatella</taxon>
    </lineage>
</organism>
<keyword evidence="7" id="KW-0449">Lipoprotein</keyword>
<accession>A0A6G1VKU8</accession>
<dbReference type="OrthoDB" id="1083184at2"/>
<dbReference type="GO" id="GO:0009279">
    <property type="term" value="C:cell outer membrane"/>
    <property type="evidence" value="ECO:0007669"/>
    <property type="project" value="UniProtKB-SubCell"/>
</dbReference>
<keyword evidence="3" id="KW-0732">Signal</keyword>
<comment type="subcellular location">
    <subcellularLocation>
        <location evidence="1">Cell outer membrane</location>
    </subcellularLocation>
</comment>
<keyword evidence="5" id="KW-0564">Palmitate</keyword>
<reference evidence="8 9" key="1">
    <citation type="submission" date="2019-09" db="EMBL/GenBank/DDBJ databases">
        <title>Distinct polysaccharide growth profiles of human intestinal Prevotella copri isolates.</title>
        <authorList>
            <person name="Fehlner-Peach H."/>
            <person name="Magnabosco C."/>
            <person name="Raghavan V."/>
            <person name="Scher J.U."/>
            <person name="Tett A."/>
            <person name="Cox L.M."/>
            <person name="Gottsegen C."/>
            <person name="Watters A."/>
            <person name="Wiltshire- Gordon J.D."/>
            <person name="Segata N."/>
            <person name="Bonneau R."/>
            <person name="Littman D.R."/>
        </authorList>
    </citation>
    <scope>NUCLEOTIDE SEQUENCE [LARGE SCALE GENOMIC DNA]</scope>
    <source>
        <strain evidence="9">iAA917</strain>
    </source>
</reference>
<dbReference type="Proteomes" id="UP000477980">
    <property type="component" value="Unassembled WGS sequence"/>
</dbReference>
<name>A0A6G1VKU8_9BACT</name>
<gene>
    <name evidence="8" type="ORF">F7D25_02865</name>
</gene>
<keyword evidence="6" id="KW-0998">Cell outer membrane</keyword>
<evidence type="ECO:0000256" key="4">
    <source>
        <dbReference type="ARBA" id="ARBA00023136"/>
    </source>
</evidence>
<keyword evidence="4" id="KW-0472">Membrane</keyword>
<evidence type="ECO:0000256" key="3">
    <source>
        <dbReference type="ARBA" id="ARBA00022729"/>
    </source>
</evidence>
<evidence type="ECO:0000256" key="1">
    <source>
        <dbReference type="ARBA" id="ARBA00004442"/>
    </source>
</evidence>
<evidence type="ECO:0000313" key="9">
    <source>
        <dbReference type="Proteomes" id="UP000477980"/>
    </source>
</evidence>
<comment type="caution">
    <text evidence="8">The sequence shown here is derived from an EMBL/GenBank/DDBJ whole genome shotgun (WGS) entry which is preliminary data.</text>
</comment>
<comment type="similarity">
    <text evidence="2">Belongs to the bacteroidetes fimbrillin superfamily. FimB/Mfa2 family.</text>
</comment>
<evidence type="ECO:0000256" key="7">
    <source>
        <dbReference type="ARBA" id="ARBA00023288"/>
    </source>
</evidence>
<dbReference type="Pfam" id="PF08842">
    <property type="entry name" value="Mfa2"/>
    <property type="match status" value="1"/>
</dbReference>
<evidence type="ECO:0000256" key="2">
    <source>
        <dbReference type="ARBA" id="ARBA00007248"/>
    </source>
</evidence>
<sequence>MSNSRQYQIFWRISSNLKPMKKYFTKSLWLIIAALLVVSCSKEDGVMDSSSRSDKLEVSFNFFEKSISEIESRAGTADVAQAASPWITRADTGGKKNLSECKQITELEVALFPEDKDTMYLATQFSTYKKFGQVKLYVPRGKYKMVAIATATDNPSKDNKVCIKSKTEVVFPKNEVTDMFYTYQDIAAQEREESLNYDCILKRGVTVLELNSRQEPCPDYMKSFKYTITGNCGNVFNPTTGHCLKKTTLTNTYDISGDQLTGKRFSFSIYFFLGKDDVSDITLTTQSIDTEDKVVKSLSFENVHMVKGKRTTYKGPFLTTHSSASFIIDSPTIPDSGFGTEFE</sequence>